<keyword evidence="10" id="KW-1185">Reference proteome</keyword>
<protein>
    <submittedName>
        <fullName evidence="9">Choline transporter</fullName>
    </submittedName>
</protein>
<comment type="subcellular location">
    <subcellularLocation>
        <location evidence="1">Cell membrane</location>
        <topology evidence="1">Multi-pass membrane protein</topology>
    </subcellularLocation>
</comment>
<evidence type="ECO:0000256" key="7">
    <source>
        <dbReference type="ARBA" id="ARBA00023136"/>
    </source>
</evidence>
<reference evidence="9" key="1">
    <citation type="journal article" date="2014" name="Int. J. Syst. Evol. Microbiol.">
        <title>Complete genome sequence of Corynebacterium casei LMG S-19264T (=DSM 44701T), isolated from a smear-ripened cheese.</title>
        <authorList>
            <consortium name="US DOE Joint Genome Institute (JGI-PGF)"/>
            <person name="Walter F."/>
            <person name="Albersmeier A."/>
            <person name="Kalinowski J."/>
            <person name="Ruckert C."/>
        </authorList>
    </citation>
    <scope>NUCLEOTIDE SEQUENCE</scope>
    <source>
        <strain evidence="9">CGMCC 1.15388</strain>
    </source>
</reference>
<evidence type="ECO:0000256" key="6">
    <source>
        <dbReference type="ARBA" id="ARBA00022989"/>
    </source>
</evidence>
<dbReference type="RefSeq" id="WP_229658955.1">
    <property type="nucleotide sequence ID" value="NZ_BMIS01000009.1"/>
</dbReference>
<feature type="transmembrane region" description="Helical" evidence="8">
    <location>
        <begin position="374"/>
        <end position="397"/>
    </location>
</feature>
<evidence type="ECO:0000256" key="4">
    <source>
        <dbReference type="ARBA" id="ARBA00022475"/>
    </source>
</evidence>
<evidence type="ECO:0000256" key="5">
    <source>
        <dbReference type="ARBA" id="ARBA00022692"/>
    </source>
</evidence>
<sequence>MGRCSNHPALLPGIGVDKTPKRYGLNIPVFVVAALGVLGVVLWGMFAPESLETASGEALGFATHELGWFFVVLTIVVFGFMLWLGLGRHRHIKLGADDEKPEFSTVSWIAMLFSAGIGIGLIFYGPQEPFTYFSDLPPIYADLADDEQAAVHAAISQTLFHWGPPAFAYYALVGGAVAYAAYRKGRVPLMSALLEPIFGKRTQGPLGTAVDILAILVTLFSTAISLGIGALQIGTGLQIVSGVGELGNAAIIGIIAILCVIFVLSAVSGLKRGIRALSNVNMVLAGGLGIFVLLAGPTIVILNLIPGVGMSFLSDLPSLMGQNAAMGDTSSGTPAAEFMSTWTIYYWAWWVSWTPFVGLFIAKISRGRTLREFVAAVIIAPSIVCLIWFTIIGGASLHYEREAGIMSASASGESMFFDLLDQLPLSMVTSVIVMISIIIFFVTSGDSASVVMSSIAERGSPAPKLWNTAVWGVGMAAVAAVLLTATGEAALGQLQSLMMVSALPFALILVLIMVAWAKELNRDPMTLRRRFEKEALRQGVAAGISQHGDDFTLAVEESPKGEGAGAWLDTEDPALTEWWDTATGPISTVEQEEEK</sequence>
<dbReference type="PANTHER" id="PTHR30047:SF7">
    <property type="entry name" value="HIGH-AFFINITY CHOLINE TRANSPORT PROTEIN"/>
    <property type="match status" value="1"/>
</dbReference>
<feature type="transmembrane region" description="Helical" evidence="8">
    <location>
        <begin position="106"/>
        <end position="125"/>
    </location>
</feature>
<feature type="transmembrane region" description="Helical" evidence="8">
    <location>
        <begin position="66"/>
        <end position="86"/>
    </location>
</feature>
<dbReference type="AlphaFoldDB" id="A0A917EPY6"/>
<dbReference type="GO" id="GO:0022857">
    <property type="term" value="F:transmembrane transporter activity"/>
    <property type="evidence" value="ECO:0007669"/>
    <property type="project" value="InterPro"/>
</dbReference>
<keyword evidence="4" id="KW-1003">Cell membrane</keyword>
<comment type="caution">
    <text evidence="9">The sequence shown here is derived from an EMBL/GenBank/DDBJ whole genome shotgun (WGS) entry which is preliminary data.</text>
</comment>
<feature type="transmembrane region" description="Helical" evidence="8">
    <location>
        <begin position="465"/>
        <end position="485"/>
    </location>
</feature>
<evidence type="ECO:0000256" key="2">
    <source>
        <dbReference type="ARBA" id="ARBA00005658"/>
    </source>
</evidence>
<feature type="transmembrane region" description="Helical" evidence="8">
    <location>
        <begin position="497"/>
        <end position="517"/>
    </location>
</feature>
<accession>A0A917EPY6</accession>
<feature type="transmembrane region" description="Helical" evidence="8">
    <location>
        <begin position="282"/>
        <end position="305"/>
    </location>
</feature>
<gene>
    <name evidence="9" type="ORF">GCM10011401_20460</name>
</gene>
<organism evidence="9 10">
    <name type="scientific">Nesterenkonia cremea</name>
    <dbReference type="NCBI Taxonomy" id="1882340"/>
    <lineage>
        <taxon>Bacteria</taxon>
        <taxon>Bacillati</taxon>
        <taxon>Actinomycetota</taxon>
        <taxon>Actinomycetes</taxon>
        <taxon>Micrococcales</taxon>
        <taxon>Micrococcaceae</taxon>
        <taxon>Nesterenkonia</taxon>
    </lineage>
</organism>
<feature type="transmembrane region" description="Helical" evidence="8">
    <location>
        <begin position="210"/>
        <end position="234"/>
    </location>
</feature>
<reference evidence="9" key="2">
    <citation type="submission" date="2020-09" db="EMBL/GenBank/DDBJ databases">
        <authorList>
            <person name="Sun Q."/>
            <person name="Zhou Y."/>
        </authorList>
    </citation>
    <scope>NUCLEOTIDE SEQUENCE</scope>
    <source>
        <strain evidence="9">CGMCC 1.15388</strain>
    </source>
</reference>
<evidence type="ECO:0000313" key="10">
    <source>
        <dbReference type="Proteomes" id="UP000633136"/>
    </source>
</evidence>
<proteinExistence type="inferred from homology"/>
<feature type="transmembrane region" description="Helical" evidence="8">
    <location>
        <begin position="344"/>
        <end position="362"/>
    </location>
</feature>
<keyword evidence="3" id="KW-0813">Transport</keyword>
<dbReference type="NCBIfam" id="TIGR00842">
    <property type="entry name" value="bcct"/>
    <property type="match status" value="1"/>
</dbReference>
<feature type="transmembrane region" description="Helical" evidence="8">
    <location>
        <begin position="246"/>
        <end position="270"/>
    </location>
</feature>
<name>A0A917EPY6_9MICC</name>
<evidence type="ECO:0000313" key="9">
    <source>
        <dbReference type="EMBL" id="GGE73263.1"/>
    </source>
</evidence>
<dbReference type="GO" id="GO:0005886">
    <property type="term" value="C:plasma membrane"/>
    <property type="evidence" value="ECO:0007669"/>
    <property type="project" value="UniProtKB-SubCell"/>
</dbReference>
<dbReference type="Proteomes" id="UP000633136">
    <property type="component" value="Unassembled WGS sequence"/>
</dbReference>
<keyword evidence="5 8" id="KW-0812">Transmembrane</keyword>
<dbReference type="EMBL" id="BMIS01000009">
    <property type="protein sequence ID" value="GGE73263.1"/>
    <property type="molecule type" value="Genomic_DNA"/>
</dbReference>
<evidence type="ECO:0000256" key="8">
    <source>
        <dbReference type="SAM" id="Phobius"/>
    </source>
</evidence>
<dbReference type="InterPro" id="IPR000060">
    <property type="entry name" value="BCCT_transptr"/>
</dbReference>
<evidence type="ECO:0000256" key="3">
    <source>
        <dbReference type="ARBA" id="ARBA00022448"/>
    </source>
</evidence>
<feature type="transmembrane region" description="Helical" evidence="8">
    <location>
        <begin position="423"/>
        <end position="444"/>
    </location>
</feature>
<evidence type="ECO:0000256" key="1">
    <source>
        <dbReference type="ARBA" id="ARBA00004651"/>
    </source>
</evidence>
<comment type="similarity">
    <text evidence="2">Belongs to the BCCT transporter (TC 2.A.15) family.</text>
</comment>
<feature type="transmembrane region" description="Helical" evidence="8">
    <location>
        <begin position="27"/>
        <end position="46"/>
    </location>
</feature>
<dbReference type="Pfam" id="PF02028">
    <property type="entry name" value="BCCT"/>
    <property type="match status" value="1"/>
</dbReference>
<feature type="transmembrane region" description="Helical" evidence="8">
    <location>
        <begin position="166"/>
        <end position="182"/>
    </location>
</feature>
<keyword evidence="7 8" id="KW-0472">Membrane</keyword>
<dbReference type="PANTHER" id="PTHR30047">
    <property type="entry name" value="HIGH-AFFINITY CHOLINE TRANSPORT PROTEIN-RELATED"/>
    <property type="match status" value="1"/>
</dbReference>
<keyword evidence="6 8" id="KW-1133">Transmembrane helix</keyword>